<comment type="cofactor">
    <cofactor evidence="10">
        <name>Mg(2+)</name>
        <dbReference type="ChEBI" id="CHEBI:18420"/>
    </cofactor>
    <text evidence="10">Binds 1 Mg(2+) ion per subunit.</text>
</comment>
<keyword evidence="4 10" id="KW-0547">Nucleotide-binding</keyword>
<feature type="binding site" evidence="10">
    <location>
        <position position="171"/>
    </location>
    <ligand>
        <name>substrate</name>
    </ligand>
</feature>
<dbReference type="GO" id="GO:0036222">
    <property type="term" value="F:XTP diphosphatase activity"/>
    <property type="evidence" value="ECO:0007669"/>
    <property type="project" value="UniProtKB-UniRule"/>
</dbReference>
<dbReference type="AlphaFoldDB" id="H2BVK3"/>
<dbReference type="STRING" id="865937.Gilli_3358"/>
<sequence>MKLIFATHNKNKLLEIAAMMPSNFELLSLDDIGCNEDIPETSNTIEGNAILKADYVKQHYNLDCFADDTGLEVEILNGEPGVHSARYAGNRKNDEANISKLLDELKATRNRKAQFKTVIALNLQDHQILFIGICTGKITRGPRGTFGFGYDSVFQPDGSDKTFGEMTLEEKSTFSHRGKALRDLLDYLGS</sequence>
<dbReference type="PANTHER" id="PTHR11067:SF9">
    <property type="entry name" value="INOSINE TRIPHOSPHATE PYROPHOSPHATASE"/>
    <property type="match status" value="1"/>
</dbReference>
<evidence type="ECO:0000256" key="5">
    <source>
        <dbReference type="ARBA" id="ARBA00022801"/>
    </source>
</evidence>
<dbReference type="RefSeq" id="WP_006990265.1">
    <property type="nucleotide sequence ID" value="NZ_JH594606.1"/>
</dbReference>
<organism evidence="12 13">
    <name type="scientific">Gillisia limnaea (strain DSM 15749 / LMG 21470 / R-8282)</name>
    <dbReference type="NCBI Taxonomy" id="865937"/>
    <lineage>
        <taxon>Bacteria</taxon>
        <taxon>Pseudomonadati</taxon>
        <taxon>Bacteroidota</taxon>
        <taxon>Flavobacteriia</taxon>
        <taxon>Flavobacteriales</taxon>
        <taxon>Flavobacteriaceae</taxon>
        <taxon>Gillisia</taxon>
    </lineage>
</organism>
<comment type="caution">
    <text evidence="10">Lacks conserved residue(s) required for the propagation of feature annotation.</text>
</comment>
<feature type="binding site" evidence="10">
    <location>
        <begin position="148"/>
        <end position="151"/>
    </location>
    <ligand>
        <name>substrate</name>
    </ligand>
</feature>
<name>H2BVK3_GILLR</name>
<dbReference type="InterPro" id="IPR029001">
    <property type="entry name" value="ITPase-like_fam"/>
</dbReference>
<dbReference type="GO" id="GO:0009117">
    <property type="term" value="P:nucleotide metabolic process"/>
    <property type="evidence" value="ECO:0007669"/>
    <property type="project" value="UniProtKB-KW"/>
</dbReference>
<keyword evidence="3 10" id="KW-0479">Metal-binding</keyword>
<feature type="binding site" evidence="10">
    <location>
        <position position="68"/>
    </location>
    <ligand>
        <name>Mg(2+)</name>
        <dbReference type="ChEBI" id="CHEBI:18420"/>
    </ligand>
</feature>
<keyword evidence="7 10" id="KW-0546">Nucleotide metabolism</keyword>
<dbReference type="NCBIfam" id="NF011398">
    <property type="entry name" value="PRK14823.1"/>
    <property type="match status" value="1"/>
</dbReference>
<evidence type="ECO:0000256" key="2">
    <source>
        <dbReference type="ARBA" id="ARBA00011738"/>
    </source>
</evidence>
<dbReference type="eggNOG" id="COG0127">
    <property type="taxonomic scope" value="Bacteria"/>
</dbReference>
<comment type="catalytic activity">
    <reaction evidence="10">
        <text>ITP + H2O = IMP + diphosphate + H(+)</text>
        <dbReference type="Rhea" id="RHEA:29399"/>
        <dbReference type="ChEBI" id="CHEBI:15377"/>
        <dbReference type="ChEBI" id="CHEBI:15378"/>
        <dbReference type="ChEBI" id="CHEBI:33019"/>
        <dbReference type="ChEBI" id="CHEBI:58053"/>
        <dbReference type="ChEBI" id="CHEBI:61402"/>
        <dbReference type="EC" id="3.6.1.66"/>
    </reaction>
</comment>
<dbReference type="EC" id="3.6.1.66" evidence="10"/>
<evidence type="ECO:0000256" key="10">
    <source>
        <dbReference type="HAMAP-Rule" id="MF_01405"/>
    </source>
</evidence>
<keyword evidence="5 10" id="KW-0378">Hydrolase</keyword>
<dbReference type="GO" id="GO:0000166">
    <property type="term" value="F:nucleotide binding"/>
    <property type="evidence" value="ECO:0007669"/>
    <property type="project" value="UniProtKB-KW"/>
</dbReference>
<dbReference type="Proteomes" id="UP000003844">
    <property type="component" value="Unassembled WGS sequence"/>
</dbReference>
<protein>
    <recommendedName>
        <fullName evidence="10">dITP/XTP pyrophosphatase</fullName>
        <ecNumber evidence="10">3.6.1.66</ecNumber>
    </recommendedName>
    <alternativeName>
        <fullName evidence="10">Non-canonical purine NTP pyrophosphatase</fullName>
    </alternativeName>
    <alternativeName>
        <fullName evidence="10">Non-standard purine NTP pyrophosphatase</fullName>
    </alternativeName>
    <alternativeName>
        <fullName evidence="10">Nucleoside-triphosphate diphosphatase</fullName>
    </alternativeName>
    <alternativeName>
        <fullName evidence="10">Nucleoside-triphosphate pyrophosphatase</fullName>
        <shortName evidence="10">NTPase</shortName>
    </alternativeName>
</protein>
<comment type="catalytic activity">
    <reaction evidence="8 10">
        <text>dITP + H2O = dIMP + diphosphate + H(+)</text>
        <dbReference type="Rhea" id="RHEA:28342"/>
        <dbReference type="ChEBI" id="CHEBI:15377"/>
        <dbReference type="ChEBI" id="CHEBI:15378"/>
        <dbReference type="ChEBI" id="CHEBI:33019"/>
        <dbReference type="ChEBI" id="CHEBI:61194"/>
        <dbReference type="ChEBI" id="CHEBI:61382"/>
        <dbReference type="EC" id="3.6.1.66"/>
    </reaction>
</comment>
<dbReference type="OrthoDB" id="9807456at2"/>
<reference evidence="13" key="1">
    <citation type="journal article" date="2012" name="Stand. Genomic Sci.">
        <title>Genome sequence of the Antarctic rhodopsins-containing flavobacterium Gillisia limnaea type strain (R-8282(T)).</title>
        <authorList>
            <person name="Riedel T."/>
            <person name="Held B."/>
            <person name="Nolan M."/>
            <person name="Lucas S."/>
            <person name="Lapidus A."/>
            <person name="Tice H."/>
            <person name="Del Rio T.G."/>
            <person name="Cheng J.F."/>
            <person name="Han C."/>
            <person name="Tapia R."/>
            <person name="Goodwin L.A."/>
            <person name="Pitluck S."/>
            <person name="Liolios K."/>
            <person name="Mavromatis K."/>
            <person name="Pagani I."/>
            <person name="Ivanova N."/>
            <person name="Mikhailova N."/>
            <person name="Pati A."/>
            <person name="Chen A."/>
            <person name="Palaniappan K."/>
            <person name="Land M."/>
            <person name="Rohde M."/>
            <person name="Tindall B.J."/>
            <person name="Detter J.C."/>
            <person name="Goker M."/>
            <person name="Bristow J."/>
            <person name="Eisen J.A."/>
            <person name="Markowitz V."/>
            <person name="Hugenholtz P."/>
            <person name="Kyrpides N.C."/>
            <person name="Klenk H.P."/>
            <person name="Woyke T."/>
        </authorList>
    </citation>
    <scope>NUCLEOTIDE SEQUENCE [LARGE SCALE GENOMIC DNA]</scope>
    <source>
        <strain evidence="13">DSM 15749 / LMG 21470 / R-8282</strain>
    </source>
</reference>
<feature type="binding site" evidence="10">
    <location>
        <position position="69"/>
    </location>
    <ligand>
        <name>substrate</name>
    </ligand>
</feature>
<dbReference type="EMBL" id="JH594606">
    <property type="protein sequence ID" value="EHQ03959.1"/>
    <property type="molecule type" value="Genomic_DNA"/>
</dbReference>
<evidence type="ECO:0000256" key="8">
    <source>
        <dbReference type="ARBA" id="ARBA00051875"/>
    </source>
</evidence>
<accession>H2BVK3</accession>
<dbReference type="PANTHER" id="PTHR11067">
    <property type="entry name" value="INOSINE TRIPHOSPHATE PYROPHOSPHATASE/HAM1 PROTEIN"/>
    <property type="match status" value="1"/>
</dbReference>
<evidence type="ECO:0000256" key="1">
    <source>
        <dbReference type="ARBA" id="ARBA00008023"/>
    </source>
</evidence>
<proteinExistence type="inferred from homology"/>
<dbReference type="GO" id="GO:0017111">
    <property type="term" value="F:ribonucleoside triphosphate phosphatase activity"/>
    <property type="evidence" value="ECO:0007669"/>
    <property type="project" value="InterPro"/>
</dbReference>
<evidence type="ECO:0000256" key="6">
    <source>
        <dbReference type="ARBA" id="ARBA00022842"/>
    </source>
</evidence>
<dbReference type="SUPFAM" id="SSF52972">
    <property type="entry name" value="ITPase-like"/>
    <property type="match status" value="1"/>
</dbReference>
<dbReference type="Gene3D" id="3.90.950.10">
    <property type="match status" value="1"/>
</dbReference>
<evidence type="ECO:0000256" key="3">
    <source>
        <dbReference type="ARBA" id="ARBA00022723"/>
    </source>
</evidence>
<dbReference type="GO" id="GO:0035870">
    <property type="term" value="F:dITP diphosphatase activity"/>
    <property type="evidence" value="ECO:0007669"/>
    <property type="project" value="UniProtKB-UniRule"/>
</dbReference>
<dbReference type="GO" id="GO:0009146">
    <property type="term" value="P:purine nucleoside triphosphate catabolic process"/>
    <property type="evidence" value="ECO:0007669"/>
    <property type="project" value="UniProtKB-UniRule"/>
</dbReference>
<comment type="similarity">
    <text evidence="1 10 11">Belongs to the HAM1 NTPase family.</text>
</comment>
<dbReference type="GO" id="GO:0036220">
    <property type="term" value="F:ITP diphosphatase activity"/>
    <property type="evidence" value="ECO:0007669"/>
    <property type="project" value="UniProtKB-UniRule"/>
</dbReference>
<dbReference type="InterPro" id="IPR020922">
    <property type="entry name" value="dITP/XTP_pyrophosphatase"/>
</dbReference>
<dbReference type="InterPro" id="IPR002637">
    <property type="entry name" value="RdgB/HAM1"/>
</dbReference>
<evidence type="ECO:0000313" key="13">
    <source>
        <dbReference type="Proteomes" id="UP000003844"/>
    </source>
</evidence>
<evidence type="ECO:0000256" key="11">
    <source>
        <dbReference type="RuleBase" id="RU003781"/>
    </source>
</evidence>
<dbReference type="GO" id="GO:0005829">
    <property type="term" value="C:cytosol"/>
    <property type="evidence" value="ECO:0007669"/>
    <property type="project" value="TreeGrafter"/>
</dbReference>
<keyword evidence="13" id="KW-1185">Reference proteome</keyword>
<feature type="binding site" evidence="10">
    <location>
        <begin position="7"/>
        <end position="12"/>
    </location>
    <ligand>
        <name>substrate</name>
    </ligand>
</feature>
<keyword evidence="6 10" id="KW-0460">Magnesium</keyword>
<gene>
    <name evidence="12" type="ORF">Gilli_3358</name>
</gene>
<comment type="catalytic activity">
    <reaction evidence="9 10">
        <text>XTP + H2O = XMP + diphosphate + H(+)</text>
        <dbReference type="Rhea" id="RHEA:28610"/>
        <dbReference type="ChEBI" id="CHEBI:15377"/>
        <dbReference type="ChEBI" id="CHEBI:15378"/>
        <dbReference type="ChEBI" id="CHEBI:33019"/>
        <dbReference type="ChEBI" id="CHEBI:57464"/>
        <dbReference type="ChEBI" id="CHEBI:61314"/>
        <dbReference type="EC" id="3.6.1.66"/>
    </reaction>
</comment>
<evidence type="ECO:0000256" key="4">
    <source>
        <dbReference type="ARBA" id="ARBA00022741"/>
    </source>
</evidence>
<comment type="function">
    <text evidence="10">Pyrophosphatase that catalyzes the hydrolysis of nucleoside triphosphates to their monophosphate derivatives, with a high preference for the non-canonical purine nucleotides XTP (xanthosine triphosphate), dITP (deoxyinosine triphosphate) and ITP. Seems to function as a house-cleaning enzyme that removes non-canonical purine nucleotides from the nucleotide pool, thus preventing their incorporation into DNA/RNA and avoiding chromosomal lesions.</text>
</comment>
<evidence type="ECO:0000256" key="7">
    <source>
        <dbReference type="ARBA" id="ARBA00023080"/>
    </source>
</evidence>
<dbReference type="HAMAP" id="MF_01405">
    <property type="entry name" value="Non_canon_purine_NTPase"/>
    <property type="match status" value="1"/>
</dbReference>
<dbReference type="GO" id="GO:0046872">
    <property type="term" value="F:metal ion binding"/>
    <property type="evidence" value="ECO:0007669"/>
    <property type="project" value="UniProtKB-KW"/>
</dbReference>
<evidence type="ECO:0000313" key="12">
    <source>
        <dbReference type="EMBL" id="EHQ03959.1"/>
    </source>
</evidence>
<dbReference type="Pfam" id="PF01725">
    <property type="entry name" value="Ham1p_like"/>
    <property type="match status" value="1"/>
</dbReference>
<feature type="binding site" evidence="10">
    <location>
        <begin position="176"/>
        <end position="177"/>
    </location>
    <ligand>
        <name>substrate</name>
    </ligand>
</feature>
<dbReference type="FunFam" id="3.90.950.10:FF:000001">
    <property type="entry name" value="dITP/XTP pyrophosphatase"/>
    <property type="match status" value="1"/>
</dbReference>
<feature type="active site" description="Proton acceptor" evidence="10">
    <location>
        <position position="68"/>
    </location>
</feature>
<dbReference type="CDD" id="cd00515">
    <property type="entry name" value="HAM1"/>
    <property type="match status" value="1"/>
</dbReference>
<dbReference type="HOGENOM" id="CLU_082080_0_2_10"/>
<dbReference type="NCBIfam" id="TIGR00042">
    <property type="entry name" value="RdgB/HAM1 family non-canonical purine NTP pyrophosphatase"/>
    <property type="match status" value="1"/>
</dbReference>
<evidence type="ECO:0000256" key="9">
    <source>
        <dbReference type="ARBA" id="ARBA00052017"/>
    </source>
</evidence>
<comment type="subunit">
    <text evidence="2 10">Homodimer.</text>
</comment>